<feature type="domain" description="Reverse transcriptase zinc-binding" evidence="1">
    <location>
        <begin position="1"/>
        <end position="49"/>
    </location>
</feature>
<proteinExistence type="predicted"/>
<dbReference type="Proteomes" id="UP001515500">
    <property type="component" value="Chromosome 2"/>
</dbReference>
<reference evidence="3" key="1">
    <citation type="submission" date="2025-08" db="UniProtKB">
        <authorList>
            <consortium name="RefSeq"/>
        </authorList>
    </citation>
    <scope>IDENTIFICATION</scope>
</reference>
<dbReference type="InterPro" id="IPR026960">
    <property type="entry name" value="RVT-Znf"/>
</dbReference>
<name>A0AB40CBE0_DIOCR</name>
<keyword evidence="2" id="KW-1185">Reference proteome</keyword>
<protein>
    <submittedName>
        <fullName evidence="3">Uncharacterized protein LOC120274393</fullName>
    </submittedName>
</protein>
<gene>
    <name evidence="3" type="primary">LOC120274393</name>
</gene>
<evidence type="ECO:0000313" key="2">
    <source>
        <dbReference type="Proteomes" id="UP001515500"/>
    </source>
</evidence>
<organism evidence="2 3">
    <name type="scientific">Dioscorea cayennensis subsp. rotundata</name>
    <name type="common">White Guinea yam</name>
    <name type="synonym">Dioscorea rotundata</name>
    <dbReference type="NCBI Taxonomy" id="55577"/>
    <lineage>
        <taxon>Eukaryota</taxon>
        <taxon>Viridiplantae</taxon>
        <taxon>Streptophyta</taxon>
        <taxon>Embryophyta</taxon>
        <taxon>Tracheophyta</taxon>
        <taxon>Spermatophyta</taxon>
        <taxon>Magnoliopsida</taxon>
        <taxon>Liliopsida</taxon>
        <taxon>Dioscoreales</taxon>
        <taxon>Dioscoreaceae</taxon>
        <taxon>Dioscorea</taxon>
    </lineage>
</organism>
<sequence length="164" mass="19204">MWDKSILTLDRLAARGCNRLLTTTCVLCFADEETVDHLFHACPFVIRLWNFLTSTFRLPSFPRSVQDLWERWRPKLPNSVRDVGHLISRALLWNVWLERNARIFRESFSAHSIILRKIIHMFLLWVDAVPESKKARFNEPTATAKHSLDFLIDNTRAGEDDLAK</sequence>
<evidence type="ECO:0000313" key="3">
    <source>
        <dbReference type="RefSeq" id="XP_039136892.1"/>
    </source>
</evidence>
<evidence type="ECO:0000259" key="1">
    <source>
        <dbReference type="Pfam" id="PF13966"/>
    </source>
</evidence>
<dbReference type="GeneID" id="120274393"/>
<dbReference type="RefSeq" id="XP_039136892.1">
    <property type="nucleotide sequence ID" value="XM_039280958.1"/>
</dbReference>
<dbReference type="AlphaFoldDB" id="A0AB40CBE0"/>
<dbReference type="Pfam" id="PF13966">
    <property type="entry name" value="zf-RVT"/>
    <property type="match status" value="1"/>
</dbReference>
<accession>A0AB40CBE0</accession>